<name>A0AA38FI13_TAXCH</name>
<accession>A0AA38FI13</accession>
<evidence type="ECO:0000313" key="5">
    <source>
        <dbReference type="EMBL" id="KAH9302682.1"/>
    </source>
</evidence>
<dbReference type="Pfam" id="PF00076">
    <property type="entry name" value="RRM_1"/>
    <property type="match status" value="1"/>
</dbReference>
<dbReference type="SUPFAM" id="SSF54928">
    <property type="entry name" value="RNA-binding domain, RBD"/>
    <property type="match status" value="1"/>
</dbReference>
<evidence type="ECO:0000256" key="2">
    <source>
        <dbReference type="PROSITE-ProRule" id="PRU00176"/>
    </source>
</evidence>
<gene>
    <name evidence="5" type="ORF">KI387_014265</name>
</gene>
<feature type="domain" description="RRM" evidence="4">
    <location>
        <begin position="72"/>
        <end position="150"/>
    </location>
</feature>
<dbReference type="PROSITE" id="PS50102">
    <property type="entry name" value="RRM"/>
    <property type="match status" value="1"/>
</dbReference>
<dbReference type="EMBL" id="JAHRHJ020000009">
    <property type="protein sequence ID" value="KAH9302682.1"/>
    <property type="molecule type" value="Genomic_DNA"/>
</dbReference>
<keyword evidence="6" id="KW-1185">Reference proteome</keyword>
<dbReference type="InterPro" id="IPR035979">
    <property type="entry name" value="RBD_domain_sf"/>
</dbReference>
<organism evidence="5 6">
    <name type="scientific">Taxus chinensis</name>
    <name type="common">Chinese yew</name>
    <name type="synonym">Taxus wallichiana var. chinensis</name>
    <dbReference type="NCBI Taxonomy" id="29808"/>
    <lineage>
        <taxon>Eukaryota</taxon>
        <taxon>Viridiplantae</taxon>
        <taxon>Streptophyta</taxon>
        <taxon>Embryophyta</taxon>
        <taxon>Tracheophyta</taxon>
        <taxon>Spermatophyta</taxon>
        <taxon>Pinopsida</taxon>
        <taxon>Pinidae</taxon>
        <taxon>Conifers II</taxon>
        <taxon>Cupressales</taxon>
        <taxon>Taxaceae</taxon>
        <taxon>Taxus</taxon>
    </lineage>
</organism>
<keyword evidence="1 2" id="KW-0694">RNA-binding</keyword>
<evidence type="ECO:0000259" key="4">
    <source>
        <dbReference type="PROSITE" id="PS50102"/>
    </source>
</evidence>
<proteinExistence type="predicted"/>
<feature type="compositionally biased region" description="Basic and acidic residues" evidence="3">
    <location>
        <begin position="166"/>
        <end position="182"/>
    </location>
</feature>
<dbReference type="SMART" id="SM00360">
    <property type="entry name" value="RRM"/>
    <property type="match status" value="1"/>
</dbReference>
<dbReference type="InterPro" id="IPR052462">
    <property type="entry name" value="SLIRP/GR-RBP-like"/>
</dbReference>
<dbReference type="PANTHER" id="PTHR48027">
    <property type="entry name" value="HETEROGENEOUS NUCLEAR RIBONUCLEOPROTEIN 87F-RELATED"/>
    <property type="match status" value="1"/>
</dbReference>
<evidence type="ECO:0000313" key="6">
    <source>
        <dbReference type="Proteomes" id="UP000824469"/>
    </source>
</evidence>
<dbReference type="InterPro" id="IPR012677">
    <property type="entry name" value="Nucleotide-bd_a/b_plait_sf"/>
</dbReference>
<dbReference type="OMA" id="IYTTERT"/>
<dbReference type="Gene3D" id="3.30.70.330">
    <property type="match status" value="1"/>
</dbReference>
<evidence type="ECO:0000256" key="1">
    <source>
        <dbReference type="ARBA" id="ARBA00022884"/>
    </source>
</evidence>
<protein>
    <recommendedName>
        <fullName evidence="4">RRM domain-containing protein</fullName>
    </recommendedName>
</protein>
<comment type="caution">
    <text evidence="5">The sequence shown here is derived from an EMBL/GenBank/DDBJ whole genome shotgun (WGS) entry which is preliminary data.</text>
</comment>
<dbReference type="GO" id="GO:0003723">
    <property type="term" value="F:RNA binding"/>
    <property type="evidence" value="ECO:0007669"/>
    <property type="project" value="UniProtKB-UniRule"/>
</dbReference>
<evidence type="ECO:0000256" key="3">
    <source>
        <dbReference type="SAM" id="MobiDB-lite"/>
    </source>
</evidence>
<dbReference type="InterPro" id="IPR000504">
    <property type="entry name" value="RRM_dom"/>
</dbReference>
<feature type="region of interest" description="Disordered" evidence="3">
    <location>
        <begin position="156"/>
        <end position="182"/>
    </location>
</feature>
<dbReference type="Proteomes" id="UP000824469">
    <property type="component" value="Unassembled WGS sequence"/>
</dbReference>
<sequence length="182" mass="19744">MALMPNTIPGCGCGVDKLFKRNIAVFTSWSLNRPTSCSSSSSLSSSLLFGIRVHSRPLCWPVACLSATGGSRKLFVTGLSFYTSVKSLENAFSSYGKIVDVTIIMDRVTKRSKGYGFVEYSTEAEANEALKEMNGKILNGRAIIVDLAKPVSQVGRSRAVPEDTSDMNRELTTEAVEDSRSL</sequence>
<dbReference type="AlphaFoldDB" id="A0AA38FI13"/>
<reference evidence="5 6" key="1">
    <citation type="journal article" date="2021" name="Nat. Plants">
        <title>The Taxus genome provides insights into paclitaxel biosynthesis.</title>
        <authorList>
            <person name="Xiong X."/>
            <person name="Gou J."/>
            <person name="Liao Q."/>
            <person name="Li Y."/>
            <person name="Zhou Q."/>
            <person name="Bi G."/>
            <person name="Li C."/>
            <person name="Du R."/>
            <person name="Wang X."/>
            <person name="Sun T."/>
            <person name="Guo L."/>
            <person name="Liang H."/>
            <person name="Lu P."/>
            <person name="Wu Y."/>
            <person name="Zhang Z."/>
            <person name="Ro D.K."/>
            <person name="Shang Y."/>
            <person name="Huang S."/>
            <person name="Yan J."/>
        </authorList>
    </citation>
    <scope>NUCLEOTIDE SEQUENCE [LARGE SCALE GENOMIC DNA]</scope>
    <source>
        <strain evidence="5">Ta-2019</strain>
    </source>
</reference>